<proteinExistence type="predicted"/>
<dbReference type="OrthoDB" id="3066488at2759"/>
<feature type="compositionally biased region" description="Low complexity" evidence="1">
    <location>
        <begin position="88"/>
        <end position="102"/>
    </location>
</feature>
<dbReference type="EMBL" id="NHYD01003855">
    <property type="protein sequence ID" value="PPQ71644.1"/>
    <property type="molecule type" value="Genomic_DNA"/>
</dbReference>
<feature type="region of interest" description="Disordered" evidence="1">
    <location>
        <begin position="64"/>
        <end position="133"/>
    </location>
</feature>
<dbReference type="InParanoid" id="A0A409VZF8"/>
<sequence>MPQPQENRKRRHGQSVINTVRGNTVHGGSISVAGRDVVSTRTADLHRALRGVYHRNIAVARPLAHKTPSSLRRNQNIPESSDLDSSSDSDSISSSDHSQSSSREGRTRSATRNNADQSTLNPSPPGPSTVTESLNRKALGNDADRHLFSLLRPKGKTDLYKITQVEIQYDKYDDVPYSILAFRLYKGDDKEKKCLAVHLKGKFDYDDGRFDIVHIKDICCLPEDGPAALTQVQVQTTTTTTTEVKAGLDGGKPALQARLGRLASVQTTKEAGQHSRGAVDEEKGEFSVDLTLDRGVESELSVVDPVVFALLLRLEKKRQPMRLALSLAVTYRSRRGSRKTLTEGAMDV</sequence>
<organism evidence="2 3">
    <name type="scientific">Psilocybe cyanescens</name>
    <dbReference type="NCBI Taxonomy" id="93625"/>
    <lineage>
        <taxon>Eukaryota</taxon>
        <taxon>Fungi</taxon>
        <taxon>Dikarya</taxon>
        <taxon>Basidiomycota</taxon>
        <taxon>Agaricomycotina</taxon>
        <taxon>Agaricomycetes</taxon>
        <taxon>Agaricomycetidae</taxon>
        <taxon>Agaricales</taxon>
        <taxon>Agaricineae</taxon>
        <taxon>Strophariaceae</taxon>
        <taxon>Psilocybe</taxon>
    </lineage>
</organism>
<keyword evidence="3" id="KW-1185">Reference proteome</keyword>
<evidence type="ECO:0000256" key="1">
    <source>
        <dbReference type="SAM" id="MobiDB-lite"/>
    </source>
</evidence>
<dbReference type="AlphaFoldDB" id="A0A409VZF8"/>
<comment type="caution">
    <text evidence="2">The sequence shown here is derived from an EMBL/GenBank/DDBJ whole genome shotgun (WGS) entry which is preliminary data.</text>
</comment>
<accession>A0A409VZF8</accession>
<name>A0A409VZF8_PSICY</name>
<dbReference type="Proteomes" id="UP000283269">
    <property type="component" value="Unassembled WGS sequence"/>
</dbReference>
<evidence type="ECO:0000313" key="2">
    <source>
        <dbReference type="EMBL" id="PPQ71644.1"/>
    </source>
</evidence>
<feature type="compositionally biased region" description="Polar residues" evidence="1">
    <location>
        <begin position="67"/>
        <end position="79"/>
    </location>
</feature>
<reference evidence="2 3" key="1">
    <citation type="journal article" date="2018" name="Evol. Lett.">
        <title>Horizontal gene cluster transfer increased hallucinogenic mushroom diversity.</title>
        <authorList>
            <person name="Reynolds H.T."/>
            <person name="Vijayakumar V."/>
            <person name="Gluck-Thaler E."/>
            <person name="Korotkin H.B."/>
            <person name="Matheny P.B."/>
            <person name="Slot J.C."/>
        </authorList>
    </citation>
    <scope>NUCLEOTIDE SEQUENCE [LARGE SCALE GENOMIC DNA]</scope>
    <source>
        <strain evidence="2 3">2631</strain>
    </source>
</reference>
<feature type="compositionally biased region" description="Polar residues" evidence="1">
    <location>
        <begin position="108"/>
        <end position="121"/>
    </location>
</feature>
<gene>
    <name evidence="2" type="ORF">CVT25_008007</name>
</gene>
<evidence type="ECO:0000313" key="3">
    <source>
        <dbReference type="Proteomes" id="UP000283269"/>
    </source>
</evidence>
<protein>
    <submittedName>
        <fullName evidence="2">Uncharacterized protein</fullName>
    </submittedName>
</protein>